<evidence type="ECO:0000313" key="2">
    <source>
        <dbReference type="Proteomes" id="UP000001261"/>
    </source>
</evidence>
<reference evidence="2" key="1">
    <citation type="journal article" date="2009" name="Genome Res.">
        <title>Comparative genomic analyses of the human fungal pathogens Coccidioides and their relatives.</title>
        <authorList>
            <person name="Sharpton T.J."/>
            <person name="Stajich J.E."/>
            <person name="Rounsley S.D."/>
            <person name="Gardner M.J."/>
            <person name="Wortman J.R."/>
            <person name="Jordar V.S."/>
            <person name="Maiti R."/>
            <person name="Kodira C.D."/>
            <person name="Neafsey D.E."/>
            <person name="Zeng Q."/>
            <person name="Hung C.-Y."/>
            <person name="McMahan C."/>
            <person name="Muszewska A."/>
            <person name="Grynberg M."/>
            <person name="Mandel M.A."/>
            <person name="Kellner E.M."/>
            <person name="Barker B.M."/>
            <person name="Galgiani J.N."/>
            <person name="Orbach M.J."/>
            <person name="Kirkland T.N."/>
            <person name="Cole G.T."/>
            <person name="Henn M.R."/>
            <person name="Birren B.W."/>
            <person name="Taylor J.W."/>
        </authorList>
    </citation>
    <scope>NUCLEOTIDE SEQUENCE [LARGE SCALE GENOMIC DNA]</scope>
    <source>
        <strain evidence="2">RS</strain>
    </source>
</reference>
<accession>A0A0D8JUN2</accession>
<dbReference type="EMBL" id="GG704913">
    <property type="protein sequence ID" value="KJF60844.1"/>
    <property type="molecule type" value="Genomic_DNA"/>
</dbReference>
<dbReference type="GeneID" id="24164899"/>
<sequence length="144" mass="16140">MKGSTGARMHAAVPRLSLLTTCGCTSDKEDNLKTCLVLGILHVCFRGDQSQVNLLLSTQKLLFQVAELQFTPEKHASLLLFVEIKVKKREKVPAKVAVFWSYKVAPSNRKFLRHWGRIITRSVTVSTLFSGIAGKVARVRKKYP</sequence>
<protein>
    <submittedName>
        <fullName evidence="1">Uncharacterized protein</fullName>
    </submittedName>
</protein>
<dbReference type="Proteomes" id="UP000001261">
    <property type="component" value="Unassembled WGS sequence"/>
</dbReference>
<organism evidence="1 2">
    <name type="scientific">Coccidioides immitis (strain RS)</name>
    <name type="common">Valley fever fungus</name>
    <dbReference type="NCBI Taxonomy" id="246410"/>
    <lineage>
        <taxon>Eukaryota</taxon>
        <taxon>Fungi</taxon>
        <taxon>Dikarya</taxon>
        <taxon>Ascomycota</taxon>
        <taxon>Pezizomycotina</taxon>
        <taxon>Eurotiomycetes</taxon>
        <taxon>Eurotiomycetidae</taxon>
        <taxon>Onygenales</taxon>
        <taxon>Onygenaceae</taxon>
        <taxon>Coccidioides</taxon>
    </lineage>
</organism>
<evidence type="ECO:0000313" key="1">
    <source>
        <dbReference type="EMBL" id="KJF60844.1"/>
    </source>
</evidence>
<dbReference type="AlphaFoldDB" id="A0A0D8JUN2"/>
<proteinExistence type="predicted"/>
<gene>
    <name evidence="1" type="ORF">CIMG_13272</name>
</gene>
<name>A0A0D8JUN2_COCIM</name>
<reference evidence="2" key="2">
    <citation type="journal article" date="2010" name="Genome Res.">
        <title>Population genomic sequencing of Coccidioides fungi reveals recent hybridization and transposon control.</title>
        <authorList>
            <person name="Neafsey D.E."/>
            <person name="Barker B.M."/>
            <person name="Sharpton T.J."/>
            <person name="Stajich J.E."/>
            <person name="Park D.J."/>
            <person name="Whiston E."/>
            <person name="Hung C.-Y."/>
            <person name="McMahan C."/>
            <person name="White J."/>
            <person name="Sykes S."/>
            <person name="Heiman D."/>
            <person name="Young S."/>
            <person name="Zeng Q."/>
            <person name="Abouelleil A."/>
            <person name="Aftuck L."/>
            <person name="Bessette D."/>
            <person name="Brown A."/>
            <person name="FitzGerald M."/>
            <person name="Lui A."/>
            <person name="Macdonald J.P."/>
            <person name="Priest M."/>
            <person name="Orbach M.J."/>
            <person name="Galgiani J.N."/>
            <person name="Kirkland T.N."/>
            <person name="Cole G.T."/>
            <person name="Birren B.W."/>
            <person name="Henn M.R."/>
            <person name="Taylor J.W."/>
            <person name="Rounsley S.D."/>
        </authorList>
    </citation>
    <scope>GENOME REANNOTATION</scope>
    <source>
        <strain evidence="2">RS</strain>
    </source>
</reference>
<dbReference type="VEuPathDB" id="FungiDB:CIMG_13272"/>
<keyword evidence="2" id="KW-1185">Reference proteome</keyword>
<dbReference type="InParanoid" id="A0A0D8JUN2"/>
<dbReference type="RefSeq" id="XP_004445107.1">
    <property type="nucleotide sequence ID" value="XM_004445050.1"/>
</dbReference>
<dbReference type="KEGG" id="cim:CIMG_13272"/>